<evidence type="ECO:0000313" key="1">
    <source>
        <dbReference type="EMBL" id="MPM53590.1"/>
    </source>
</evidence>
<comment type="caution">
    <text evidence="1">The sequence shown here is derived from an EMBL/GenBank/DDBJ whole genome shotgun (WGS) entry which is preliminary data.</text>
</comment>
<name>A0A645AKE3_9ZZZZ</name>
<accession>A0A645AKE3</accession>
<gene>
    <name evidence="1" type="ORF">SDC9_100358</name>
</gene>
<proteinExistence type="predicted"/>
<reference evidence="1" key="1">
    <citation type="submission" date="2019-08" db="EMBL/GenBank/DDBJ databases">
        <authorList>
            <person name="Kucharzyk K."/>
            <person name="Murdoch R.W."/>
            <person name="Higgins S."/>
            <person name="Loffler F."/>
        </authorList>
    </citation>
    <scope>NUCLEOTIDE SEQUENCE</scope>
</reference>
<organism evidence="1">
    <name type="scientific">bioreactor metagenome</name>
    <dbReference type="NCBI Taxonomy" id="1076179"/>
    <lineage>
        <taxon>unclassified sequences</taxon>
        <taxon>metagenomes</taxon>
        <taxon>ecological metagenomes</taxon>
    </lineage>
</organism>
<protein>
    <submittedName>
        <fullName evidence="1">Uncharacterized protein</fullName>
    </submittedName>
</protein>
<sequence>MKWDWGAKGVNIRTESQLEKHNYTKKTESIQYALISEMRENGVYSIVFDDDGPGEIADVIGIREQERTVRIDLFHCKFSSEDTPGARLLDLYEVCGQAEKSVKWRGKAVEMIGRMENRERKRLKESKPSRFEVGDISKLHKIKNKLFIQETEMFITIVQPGVDSSLLTSEMHSLLVASQAFCMDTYSVPLRLICS</sequence>
<dbReference type="EMBL" id="VSSQ01014408">
    <property type="protein sequence ID" value="MPM53590.1"/>
    <property type="molecule type" value="Genomic_DNA"/>
</dbReference>
<dbReference type="AlphaFoldDB" id="A0A645AKE3"/>